<dbReference type="GO" id="GO:0004930">
    <property type="term" value="F:G protein-coupled receptor activity"/>
    <property type="evidence" value="ECO:0007669"/>
    <property type="project" value="UniProtKB-KW"/>
</dbReference>
<dbReference type="InterPro" id="IPR045080">
    <property type="entry name" value="BRCT_XRCC1_rpt1"/>
</dbReference>
<evidence type="ECO:0000256" key="1">
    <source>
        <dbReference type="ARBA" id="ARBA00004123"/>
    </source>
</evidence>
<dbReference type="InterPro" id="IPR001357">
    <property type="entry name" value="BRCT_dom"/>
</dbReference>
<dbReference type="CDD" id="cd00190">
    <property type="entry name" value="Tryp_SPc"/>
    <property type="match status" value="1"/>
</dbReference>
<dbReference type="Pfam" id="PF00533">
    <property type="entry name" value="BRCT"/>
    <property type="match status" value="1"/>
</dbReference>
<evidence type="ECO:0000256" key="8">
    <source>
        <dbReference type="ARBA" id="ARBA00022801"/>
    </source>
</evidence>
<feature type="compositionally biased region" description="Acidic residues" evidence="21">
    <location>
        <begin position="425"/>
        <end position="438"/>
    </location>
</feature>
<dbReference type="GO" id="GO:0006303">
    <property type="term" value="P:double-strand break repair via nonhomologous end joining"/>
    <property type="evidence" value="ECO:0007669"/>
    <property type="project" value="InterPro"/>
</dbReference>
<name>A0A2U9AX60_SCOMX</name>
<dbReference type="SMART" id="SM00020">
    <property type="entry name" value="Tryp_SPc"/>
    <property type="match status" value="1"/>
</dbReference>
<dbReference type="FunFam" id="3.40.50.10190:FF:000008">
    <property type="entry name" value="X-ray repair cross complementing 1"/>
    <property type="match status" value="1"/>
</dbReference>
<dbReference type="GO" id="GO:0006508">
    <property type="term" value="P:proteolysis"/>
    <property type="evidence" value="ECO:0007669"/>
    <property type="project" value="UniProtKB-KW"/>
</dbReference>
<dbReference type="PANTHER" id="PTHR11370">
    <property type="entry name" value="DNA-REPAIR PROTEIN XRCC1"/>
    <property type="match status" value="1"/>
</dbReference>
<dbReference type="InterPro" id="IPR036420">
    <property type="entry name" value="BRCT_dom_sf"/>
</dbReference>
<protein>
    <submittedName>
        <fullName evidence="26">Putative DNA repair protein XRCC1</fullName>
    </submittedName>
</protein>
<dbReference type="InterPro" id="IPR043504">
    <property type="entry name" value="Peptidase_S1_PA_chymotrypsin"/>
</dbReference>
<keyword evidence="3" id="KW-1003">Cell membrane</keyword>
<evidence type="ECO:0000256" key="13">
    <source>
        <dbReference type="ARBA" id="ARBA00023157"/>
    </source>
</evidence>
<keyword evidence="8 20" id="KW-0378">Hydrolase</keyword>
<evidence type="ECO:0000256" key="3">
    <source>
        <dbReference type="ARBA" id="ARBA00022475"/>
    </source>
</evidence>
<dbReference type="GO" id="GO:0005886">
    <property type="term" value="C:plasma membrane"/>
    <property type="evidence" value="ECO:0007669"/>
    <property type="project" value="UniProtKB-SubCell"/>
</dbReference>
<feature type="compositionally biased region" description="Low complexity" evidence="21">
    <location>
        <begin position="221"/>
        <end position="238"/>
    </location>
</feature>
<feature type="transmembrane region" description="Helical" evidence="22">
    <location>
        <begin position="744"/>
        <end position="765"/>
    </location>
</feature>
<dbReference type="InterPro" id="IPR000276">
    <property type="entry name" value="GPCR_Rhodpsn"/>
</dbReference>
<keyword evidence="17 19" id="KW-0807">Transducer</keyword>
<dbReference type="PRINTS" id="PR00237">
    <property type="entry name" value="GPCRRHODOPSN"/>
</dbReference>
<feature type="transmembrane region" description="Helical" evidence="22">
    <location>
        <begin position="670"/>
        <end position="693"/>
    </location>
</feature>
<dbReference type="PROSITE" id="PS00135">
    <property type="entry name" value="TRYPSIN_SER"/>
    <property type="match status" value="1"/>
</dbReference>
<evidence type="ECO:0000256" key="18">
    <source>
        <dbReference type="ARBA" id="ARBA00023242"/>
    </source>
</evidence>
<keyword evidence="4 20" id="KW-0645">Protease</keyword>
<feature type="compositionally biased region" description="Polar residues" evidence="21">
    <location>
        <begin position="197"/>
        <end position="211"/>
    </location>
</feature>
<dbReference type="GO" id="GO:0000012">
    <property type="term" value="P:single strand break repair"/>
    <property type="evidence" value="ECO:0007669"/>
    <property type="project" value="InterPro"/>
</dbReference>
<dbReference type="PANTHER" id="PTHR11370:SF5">
    <property type="entry name" value="DNA REPAIR PROTEIN XRCC1"/>
    <property type="match status" value="1"/>
</dbReference>
<feature type="compositionally biased region" description="Basic and acidic residues" evidence="21">
    <location>
        <begin position="986"/>
        <end position="998"/>
    </location>
</feature>
<keyword evidence="9 20" id="KW-0720">Serine protease</keyword>
<sequence length="1294" mass="142955">MPEIQLKHVVSCSTEDTTHKADNLLSSDTYRKWKAAKTGEKQTSVILQLEKEEQVHSIDIGNEGSAFVEVLVGNSSAVRDQDYEVLLVTSSFMSPTESRNGTNMNRVRFFGPNQLQKSTSQEKWDRVKIVCSQPYSKNIAYGLAFVKFHSPPDKNDPPPTTSPKLTKLGQFRVKDESPSSGSNLQPGSLFFSRDSATKPSTSLKVSPQSEKLSYAAAALQSGGPSHSSGPASSSNSASPQPPAKKKFEFSKERQSALGPPPSKKLSPAGSPESKAVTPKNKPSPASVSNSSSARASPAQKPSDKKRESQSKSETPPKKQKAKSQVTQQVPFNRIMEGVVFVLSGFQNPFRGELREKALDMGGKYRPDWTPDSTHLICAFANTPKYSQVKSAGGIIVRKEWVMDCHKRKQKISFKRYLMDGAESSSESEMEVDDQSEEEMSTKTPQKQERQVTPNKTPERRKKDDDEYAGSTDVDEPGDDDDDESAVDTEDELQRVEKENRQKKAAAADVKMVKEEDPYGGSTDENTDAEAEEDHPIPELPEFLSGKHFFLYGKFPNNERRLVLRYIVAFNGVIEDYMTEKVQFVVTSEGWHDSFEDPDLVDRSETMTLHNESDETSPPSFPHSSSEYNFSVFVTHDPSYSPMSFPTYSSSSLTSSNCTILPPASSPPYNFYAVLLVLLIFCVVFGNVLVCMAVSRERALQTTTNYLIVSLAVSDLLLATLVMPWGVYLEVVGEWRFSLIHCDILLTLDVMMCTASILNLCAISIDRYTAVAMPMLYNTRYSSRRRVTVMIAVVWFLSFAISCPLLFGLNNTASREGTTCSFADPAFVVYSSVASFYVPFIVTLLVYAQICVVLRKRGRRTAPLHRHGLHTQGGSDAGGGHRHRKNKCTQPEDVKLCTLILRPATAPQRKKVTLVKEAVVHPPEGEPSHFLPRTEQSLALPPAPQTSSRPGRARISLSISVGPAPVLPSAVARSALTPRPPTLEAGMRGREGWRERSGAREKWGITKERVRGRLSQQKERKATQMLAIVLDCTVLVSDGRRIVGGAMAANGKWGWQVSLHWRGRHVCGGAIISPCWVITAAHCFVENNMLEVADWLVVVGTVSIAEGSPGKRYRALQVLYHPRFNTYNNDYDVGLLRTITDMDMKDGVQPVCLPRPSESFPPGAACWITGWGYINERGFVSDDLRQAQVKVIAQSACSHPSVYGLYLTPRMICAGTMDGGVDSCQGDSGGPLVCKTDSGDWRLAGVVSWGEGCGRKNKPGVYSRVTHLISWVERYIEDNPEEVEETTTVIIDTYN</sequence>
<feature type="region of interest" description="Disordered" evidence="21">
    <location>
        <begin position="863"/>
        <end position="887"/>
    </location>
</feature>
<keyword evidence="15" id="KW-0325">Glycoprotein</keyword>
<feature type="domain" description="BRCT" evidence="23">
    <location>
        <begin position="538"/>
        <end position="588"/>
    </location>
</feature>
<dbReference type="Proteomes" id="UP000246464">
    <property type="component" value="Chromosome 1"/>
</dbReference>
<feature type="transmembrane region" description="Helical" evidence="22">
    <location>
        <begin position="786"/>
        <end position="806"/>
    </location>
</feature>
<evidence type="ECO:0000313" key="27">
    <source>
        <dbReference type="Proteomes" id="UP000246464"/>
    </source>
</evidence>
<dbReference type="FunFam" id="2.60.120.260:FF:000025">
    <property type="entry name" value="DNA repair protein XRCC1 isoform X1"/>
    <property type="match status" value="1"/>
</dbReference>
<keyword evidence="6" id="KW-0677">Repeat</keyword>
<dbReference type="Gene3D" id="2.40.10.10">
    <property type="entry name" value="Trypsin-like serine proteases"/>
    <property type="match status" value="2"/>
</dbReference>
<dbReference type="Gene3D" id="3.40.50.10190">
    <property type="entry name" value="BRCT domain"/>
    <property type="match status" value="2"/>
</dbReference>
<dbReference type="SUPFAM" id="SSF50494">
    <property type="entry name" value="Trypsin-like serine proteases"/>
    <property type="match status" value="1"/>
</dbReference>
<dbReference type="GO" id="GO:0004252">
    <property type="term" value="F:serine-type endopeptidase activity"/>
    <property type="evidence" value="ECO:0007669"/>
    <property type="project" value="InterPro"/>
</dbReference>
<dbReference type="Gene3D" id="1.20.1070.10">
    <property type="entry name" value="Rhodopsin 7-helix transmembrane proteins"/>
    <property type="match status" value="1"/>
</dbReference>
<dbReference type="Pfam" id="PF00001">
    <property type="entry name" value="7tm_1"/>
    <property type="match status" value="1"/>
</dbReference>
<comment type="similarity">
    <text evidence="19">Belongs to the G-protein coupled receptor 1 family.</text>
</comment>
<evidence type="ECO:0000256" key="15">
    <source>
        <dbReference type="ARBA" id="ARBA00023180"/>
    </source>
</evidence>
<feature type="transmembrane region" description="Helical" evidence="22">
    <location>
        <begin position="705"/>
        <end position="724"/>
    </location>
</feature>
<accession>A0A2U9AX60</accession>
<keyword evidence="16" id="KW-0234">DNA repair</keyword>
<dbReference type="SUPFAM" id="SSF52113">
    <property type="entry name" value="BRCT domain"/>
    <property type="match status" value="2"/>
</dbReference>
<keyword evidence="7" id="KW-0227">DNA damage</keyword>
<evidence type="ECO:0000256" key="10">
    <source>
        <dbReference type="ARBA" id="ARBA00022989"/>
    </source>
</evidence>
<dbReference type="Pfam" id="PF00089">
    <property type="entry name" value="Trypsin"/>
    <property type="match status" value="1"/>
</dbReference>
<dbReference type="FunFam" id="1.20.1070.10:FF:000086">
    <property type="entry name" value="Dopamine D2 receptor 2"/>
    <property type="match status" value="1"/>
</dbReference>
<dbReference type="SUPFAM" id="SSF81321">
    <property type="entry name" value="Family A G protein-coupled receptor-like"/>
    <property type="match status" value="1"/>
</dbReference>
<feature type="transmembrane region" description="Helical" evidence="22">
    <location>
        <begin position="826"/>
        <end position="853"/>
    </location>
</feature>
<comment type="subcellular location">
    <subcellularLocation>
        <location evidence="2">Cell membrane</location>
        <topology evidence="2">Multi-pass membrane protein</topology>
    </subcellularLocation>
    <subcellularLocation>
        <location evidence="1">Nucleus</location>
    </subcellularLocation>
</comment>
<evidence type="ECO:0000313" key="26">
    <source>
        <dbReference type="EMBL" id="AWO96244.1"/>
    </source>
</evidence>
<evidence type="ECO:0000256" key="4">
    <source>
        <dbReference type="ARBA" id="ARBA00022670"/>
    </source>
</evidence>
<dbReference type="InterPro" id="IPR018114">
    <property type="entry name" value="TRYPSIN_HIS"/>
</dbReference>
<evidence type="ECO:0000256" key="14">
    <source>
        <dbReference type="ARBA" id="ARBA00023170"/>
    </source>
</evidence>
<organism evidence="26 27">
    <name type="scientific">Scophthalmus maximus</name>
    <name type="common">Turbot</name>
    <name type="synonym">Psetta maxima</name>
    <dbReference type="NCBI Taxonomy" id="52904"/>
    <lineage>
        <taxon>Eukaryota</taxon>
        <taxon>Metazoa</taxon>
        <taxon>Chordata</taxon>
        <taxon>Craniata</taxon>
        <taxon>Vertebrata</taxon>
        <taxon>Euteleostomi</taxon>
        <taxon>Actinopterygii</taxon>
        <taxon>Neopterygii</taxon>
        <taxon>Teleostei</taxon>
        <taxon>Neoteleostei</taxon>
        <taxon>Acanthomorphata</taxon>
        <taxon>Carangaria</taxon>
        <taxon>Pleuronectiformes</taxon>
        <taxon>Pleuronectoidei</taxon>
        <taxon>Scophthalmidae</taxon>
        <taxon>Scophthalmus</taxon>
    </lineage>
</organism>
<evidence type="ECO:0000256" key="11">
    <source>
        <dbReference type="ARBA" id="ARBA00023040"/>
    </source>
</evidence>
<feature type="domain" description="G-protein coupled receptors family 1 profile" evidence="25">
    <location>
        <begin position="685"/>
        <end position="855"/>
    </location>
</feature>
<evidence type="ECO:0000256" key="17">
    <source>
        <dbReference type="ARBA" id="ARBA00023224"/>
    </source>
</evidence>
<evidence type="ECO:0000256" key="5">
    <source>
        <dbReference type="ARBA" id="ARBA00022692"/>
    </source>
</evidence>
<dbReference type="GO" id="GO:0003684">
    <property type="term" value="F:damaged DNA binding"/>
    <property type="evidence" value="ECO:0007669"/>
    <property type="project" value="InterPro"/>
</dbReference>
<keyword evidence="13" id="KW-1015">Disulfide bond</keyword>
<evidence type="ECO:0000256" key="7">
    <source>
        <dbReference type="ARBA" id="ARBA00022763"/>
    </source>
</evidence>
<feature type="domain" description="Peptidase S1" evidence="24">
    <location>
        <begin position="1041"/>
        <end position="1276"/>
    </location>
</feature>
<dbReference type="InterPro" id="IPR009003">
    <property type="entry name" value="Peptidase_S1_PA"/>
</dbReference>
<keyword evidence="5 19" id="KW-0812">Transmembrane</keyword>
<evidence type="ECO:0000259" key="24">
    <source>
        <dbReference type="PROSITE" id="PS50240"/>
    </source>
</evidence>
<evidence type="ECO:0000256" key="16">
    <source>
        <dbReference type="ARBA" id="ARBA00023204"/>
    </source>
</evidence>
<dbReference type="SUPFAM" id="SSF49785">
    <property type="entry name" value="Galactose-binding domain-like"/>
    <property type="match status" value="1"/>
</dbReference>
<dbReference type="PROSITE" id="PS50262">
    <property type="entry name" value="G_PROTEIN_RECEP_F1_2"/>
    <property type="match status" value="1"/>
</dbReference>
<keyword evidence="10 22" id="KW-1133">Transmembrane helix</keyword>
<dbReference type="Gene3D" id="2.60.120.260">
    <property type="entry name" value="Galactose-binding domain-like"/>
    <property type="match status" value="1"/>
</dbReference>
<proteinExistence type="inferred from homology"/>
<evidence type="ECO:0000256" key="9">
    <source>
        <dbReference type="ARBA" id="ARBA00022825"/>
    </source>
</evidence>
<keyword evidence="12 22" id="KW-0472">Membrane</keyword>
<dbReference type="InterPro" id="IPR033116">
    <property type="entry name" value="TRYPSIN_SER"/>
</dbReference>
<evidence type="ECO:0000256" key="21">
    <source>
        <dbReference type="SAM" id="MobiDB-lite"/>
    </source>
</evidence>
<dbReference type="SMART" id="SM00292">
    <property type="entry name" value="BRCT"/>
    <property type="match status" value="2"/>
</dbReference>
<dbReference type="PROSITE" id="PS50172">
    <property type="entry name" value="BRCT"/>
    <property type="match status" value="2"/>
</dbReference>
<evidence type="ECO:0000256" key="22">
    <source>
        <dbReference type="SAM" id="Phobius"/>
    </source>
</evidence>
<evidence type="ECO:0000256" key="20">
    <source>
        <dbReference type="RuleBase" id="RU363034"/>
    </source>
</evidence>
<feature type="region of interest" description="Disordered" evidence="21">
    <location>
        <begin position="976"/>
        <end position="998"/>
    </location>
</feature>
<feature type="domain" description="BRCT" evidence="23">
    <location>
        <begin position="330"/>
        <end position="418"/>
    </location>
</feature>
<evidence type="ECO:0000259" key="23">
    <source>
        <dbReference type="PROSITE" id="PS50172"/>
    </source>
</evidence>
<dbReference type="InterPro" id="IPR001254">
    <property type="entry name" value="Trypsin_dom"/>
</dbReference>
<dbReference type="GO" id="GO:0006284">
    <property type="term" value="P:base-excision repair"/>
    <property type="evidence" value="ECO:0007669"/>
    <property type="project" value="InterPro"/>
</dbReference>
<feature type="compositionally biased region" description="Basic and acidic residues" evidence="21">
    <location>
        <begin position="491"/>
        <end position="501"/>
    </location>
</feature>
<feature type="compositionally biased region" description="Basic and acidic residues" evidence="21">
    <location>
        <begin position="301"/>
        <end position="316"/>
    </location>
</feature>
<dbReference type="PROSITE" id="PS00134">
    <property type="entry name" value="TRYPSIN_HIS"/>
    <property type="match status" value="1"/>
</dbReference>
<feature type="compositionally biased region" description="Acidic residues" evidence="21">
    <location>
        <begin position="472"/>
        <end position="490"/>
    </location>
</feature>
<dbReference type="GO" id="GO:0005634">
    <property type="term" value="C:nucleus"/>
    <property type="evidence" value="ECO:0007669"/>
    <property type="project" value="UniProtKB-SubCell"/>
</dbReference>
<evidence type="ECO:0000256" key="19">
    <source>
        <dbReference type="RuleBase" id="RU000688"/>
    </source>
</evidence>
<keyword evidence="18" id="KW-0539">Nucleus</keyword>
<dbReference type="InterPro" id="IPR017452">
    <property type="entry name" value="GPCR_Rhodpsn_7TM"/>
</dbReference>
<feature type="region of interest" description="Disordered" evidence="21">
    <location>
        <begin position="421"/>
        <end position="533"/>
    </location>
</feature>
<dbReference type="CDD" id="cd17725">
    <property type="entry name" value="BRCT_XRCC1_rpt1"/>
    <property type="match status" value="1"/>
</dbReference>
<feature type="region of interest" description="Disordered" evidence="21">
    <location>
        <begin position="173"/>
        <end position="327"/>
    </location>
</feature>
<feature type="region of interest" description="Disordered" evidence="21">
    <location>
        <begin position="922"/>
        <end position="949"/>
    </location>
</feature>
<evidence type="ECO:0000256" key="12">
    <source>
        <dbReference type="ARBA" id="ARBA00023136"/>
    </source>
</evidence>
<dbReference type="InterPro" id="IPR008979">
    <property type="entry name" value="Galactose-bd-like_sf"/>
</dbReference>
<keyword evidence="14 19" id="KW-0675">Receptor</keyword>
<feature type="compositionally biased region" description="Basic and acidic residues" evidence="21">
    <location>
        <begin position="245"/>
        <end position="254"/>
    </location>
</feature>
<evidence type="ECO:0000256" key="2">
    <source>
        <dbReference type="ARBA" id="ARBA00004651"/>
    </source>
</evidence>
<evidence type="ECO:0000259" key="25">
    <source>
        <dbReference type="PROSITE" id="PS50262"/>
    </source>
</evidence>
<dbReference type="Pfam" id="PF01834">
    <property type="entry name" value="XRCC1_N"/>
    <property type="match status" value="1"/>
</dbReference>
<feature type="compositionally biased region" description="Low complexity" evidence="21">
    <location>
        <begin position="278"/>
        <end position="298"/>
    </location>
</feature>
<reference evidence="26 27" key="1">
    <citation type="submission" date="2017-12" db="EMBL/GenBank/DDBJ databases">
        <title>Integrating genomic resources of turbot (Scophthalmus maximus) in depth evaluation of genetic and physical mapping variation across individuals.</title>
        <authorList>
            <person name="Martinez P."/>
        </authorList>
    </citation>
    <scope>NUCLEOTIDE SEQUENCE [LARGE SCALE GENOMIC DNA]</scope>
</reference>
<keyword evidence="11 19" id="KW-0297">G-protein coupled receptor</keyword>
<keyword evidence="27" id="KW-1185">Reference proteome</keyword>
<dbReference type="STRING" id="52904.ENSSMAP00000007968"/>
<dbReference type="FunFam" id="2.40.10.10:FF:000003">
    <property type="entry name" value="Transmembrane serine protease 3"/>
    <property type="match status" value="1"/>
</dbReference>
<gene>
    <name evidence="26" type="ORF">SMAX5B_003540</name>
</gene>
<dbReference type="PROSITE" id="PS00237">
    <property type="entry name" value="G_PROTEIN_RECEP_F1_1"/>
    <property type="match status" value="1"/>
</dbReference>
<evidence type="ECO:0000256" key="6">
    <source>
        <dbReference type="ARBA" id="ARBA00022737"/>
    </source>
</evidence>
<dbReference type="PROSITE" id="PS50240">
    <property type="entry name" value="TRYPSIN_DOM"/>
    <property type="match status" value="1"/>
</dbReference>
<dbReference type="EMBL" id="CP026243">
    <property type="protein sequence ID" value="AWO96244.1"/>
    <property type="molecule type" value="Genomic_DNA"/>
</dbReference>
<dbReference type="InterPro" id="IPR002706">
    <property type="entry name" value="Xrcc1_N"/>
</dbReference>